<dbReference type="PANTHER" id="PTHR42718">
    <property type="entry name" value="MAJOR FACILITATOR SUPERFAMILY MULTIDRUG TRANSPORTER MFSC"/>
    <property type="match status" value="1"/>
</dbReference>
<evidence type="ECO:0000256" key="6">
    <source>
        <dbReference type="ARBA" id="ARBA00023136"/>
    </source>
</evidence>
<feature type="transmembrane region" description="Helical" evidence="9">
    <location>
        <begin position="418"/>
        <end position="439"/>
    </location>
</feature>
<keyword evidence="4 9" id="KW-0812">Transmembrane</keyword>
<evidence type="ECO:0000256" key="9">
    <source>
        <dbReference type="SAM" id="Phobius"/>
    </source>
</evidence>
<evidence type="ECO:0000256" key="7">
    <source>
        <dbReference type="ARBA" id="ARBA00023251"/>
    </source>
</evidence>
<gene>
    <name evidence="11" type="ORF">ABB07_06615</name>
</gene>
<dbReference type="InterPro" id="IPR020846">
    <property type="entry name" value="MFS_dom"/>
</dbReference>
<dbReference type="PANTHER" id="PTHR42718:SF40">
    <property type="entry name" value="METHYLENOMYCIN A RESISTANCE PROTEIN"/>
    <property type="match status" value="1"/>
</dbReference>
<feature type="transmembrane region" description="Helical" evidence="9">
    <location>
        <begin position="312"/>
        <end position="335"/>
    </location>
</feature>
<evidence type="ECO:0000256" key="3">
    <source>
        <dbReference type="ARBA" id="ARBA00022475"/>
    </source>
</evidence>
<dbReference type="Gene3D" id="1.20.1720.10">
    <property type="entry name" value="Multidrug resistance protein D"/>
    <property type="match status" value="1"/>
</dbReference>
<dbReference type="InterPro" id="IPR036259">
    <property type="entry name" value="MFS_trans_sf"/>
</dbReference>
<keyword evidence="5 9" id="KW-1133">Transmembrane helix</keyword>
<dbReference type="Gene3D" id="1.20.1250.20">
    <property type="entry name" value="MFS general substrate transporter like domains"/>
    <property type="match status" value="1"/>
</dbReference>
<dbReference type="SUPFAM" id="SSF103473">
    <property type="entry name" value="MFS general substrate transporter"/>
    <property type="match status" value="1"/>
</dbReference>
<keyword evidence="6 9" id="KW-0472">Membrane</keyword>
<evidence type="ECO:0000256" key="5">
    <source>
        <dbReference type="ARBA" id="ARBA00022989"/>
    </source>
</evidence>
<feature type="transmembrane region" description="Helical" evidence="9">
    <location>
        <begin position="347"/>
        <end position="365"/>
    </location>
</feature>
<dbReference type="RefSeq" id="WP_208897844.1">
    <property type="nucleotide sequence ID" value="NZ_CP011497.1"/>
</dbReference>
<feature type="transmembrane region" description="Helical" evidence="9">
    <location>
        <begin position="445"/>
        <end position="463"/>
    </location>
</feature>
<keyword evidence="3" id="KW-1003">Cell membrane</keyword>
<organism evidence="11 12">
    <name type="scientific">Streptomyces incarnatus</name>
    <dbReference type="NCBI Taxonomy" id="665007"/>
    <lineage>
        <taxon>Bacteria</taxon>
        <taxon>Bacillati</taxon>
        <taxon>Actinomycetota</taxon>
        <taxon>Actinomycetes</taxon>
        <taxon>Kitasatosporales</taxon>
        <taxon>Streptomycetaceae</taxon>
        <taxon>Streptomyces</taxon>
    </lineage>
</organism>
<feature type="transmembrane region" description="Helical" evidence="9">
    <location>
        <begin position="371"/>
        <end position="397"/>
    </location>
</feature>
<keyword evidence="12" id="KW-1185">Reference proteome</keyword>
<feature type="domain" description="Major facilitator superfamily (MFS) profile" evidence="10">
    <location>
        <begin position="28"/>
        <end position="467"/>
    </location>
</feature>
<sequence length="471" mass="48749">MSSDAASAQAPEDAVGQTSDPGGGPGLKLAALAAGFVMATVDATVVNIAGTKIRTLLRLNFSELTWVIDGYVLTFASLLLLAGSLADRFGAKKIYLQGMVVFVAASAACGFASNGPALITARLIQGAGAALFMPASLTLLTNSFPDPKLRTRMVGLWTAIVSTFTALGPVIGGVLVGALGWRSIFVFNLPIGVAGIFLTRRYIAAIPAQRVRPRVLGNALGVLGLVALSFTLIEGPSFGWSSVPVLLSGVAAVVFLVALVVQQRRSSAPVVPLDLFRDSRFTAANLVGFLINFGLMGGIFMLGLFLQNARGASPFLAGVQMLPMMAGPLVGNLTFARYSHRWGVRRPLIAALFLAGVASAALLGIGDSTPYWMLAAAVGTANFGIGVSAPAMTFALMESAGAEHANIASSMLNTNRQFGGLVGVAVIGIALAHPDNWYVGARTSFLVTALCYGAAALITLKYVSAVGRRTV</sequence>
<comment type="subcellular location">
    <subcellularLocation>
        <location evidence="1">Cell membrane</location>
        <topology evidence="1">Multi-pass membrane protein</topology>
    </subcellularLocation>
</comment>
<dbReference type="PROSITE" id="PS50850">
    <property type="entry name" value="MFS"/>
    <property type="match status" value="1"/>
</dbReference>
<feature type="transmembrane region" description="Helical" evidence="9">
    <location>
        <begin position="239"/>
        <end position="261"/>
    </location>
</feature>
<feature type="transmembrane region" description="Helical" evidence="9">
    <location>
        <begin position="154"/>
        <end position="178"/>
    </location>
</feature>
<evidence type="ECO:0000256" key="1">
    <source>
        <dbReference type="ARBA" id="ARBA00004651"/>
    </source>
</evidence>
<accession>A0ABM5TFL3</accession>
<protein>
    <submittedName>
        <fullName evidence="11">Major facilitator transporter</fullName>
    </submittedName>
</protein>
<keyword evidence="2" id="KW-0813">Transport</keyword>
<dbReference type="NCBIfam" id="TIGR00711">
    <property type="entry name" value="efflux_EmrB"/>
    <property type="match status" value="1"/>
</dbReference>
<evidence type="ECO:0000313" key="12">
    <source>
        <dbReference type="Proteomes" id="UP000035366"/>
    </source>
</evidence>
<dbReference type="EMBL" id="CP011497">
    <property type="protein sequence ID" value="AKJ09704.1"/>
    <property type="molecule type" value="Genomic_DNA"/>
</dbReference>
<reference evidence="11 12" key="1">
    <citation type="journal article" date="2015" name="ISME J.">
        <title>Draft Genome Sequence of Streptomyces incarnatus NRRL8089, which Produces the Nucleoside Antibiotic Sinefungin.</title>
        <authorList>
            <person name="Oshima K."/>
            <person name="Hattori M."/>
            <person name="Shimizu H."/>
            <person name="Fukuda K."/>
            <person name="Nemoto M."/>
            <person name="Inagaki K."/>
            <person name="Tamura T."/>
        </authorList>
    </citation>
    <scope>NUCLEOTIDE SEQUENCE [LARGE SCALE GENOMIC DNA]</scope>
    <source>
        <strain evidence="11 12">NRRL 8089</strain>
    </source>
</reference>
<evidence type="ECO:0000256" key="2">
    <source>
        <dbReference type="ARBA" id="ARBA00022448"/>
    </source>
</evidence>
<evidence type="ECO:0000259" key="10">
    <source>
        <dbReference type="PROSITE" id="PS50850"/>
    </source>
</evidence>
<feature type="region of interest" description="Disordered" evidence="8">
    <location>
        <begin position="1"/>
        <end position="22"/>
    </location>
</feature>
<keyword evidence="7" id="KW-0046">Antibiotic resistance</keyword>
<feature type="transmembrane region" description="Helical" evidence="9">
    <location>
        <begin position="64"/>
        <end position="82"/>
    </location>
</feature>
<proteinExistence type="predicted"/>
<evidence type="ECO:0000313" key="11">
    <source>
        <dbReference type="EMBL" id="AKJ09704.1"/>
    </source>
</evidence>
<dbReference type="InterPro" id="IPR004638">
    <property type="entry name" value="EmrB-like"/>
</dbReference>
<evidence type="ECO:0000256" key="8">
    <source>
        <dbReference type="SAM" id="MobiDB-lite"/>
    </source>
</evidence>
<dbReference type="InterPro" id="IPR011701">
    <property type="entry name" value="MFS"/>
</dbReference>
<dbReference type="Proteomes" id="UP000035366">
    <property type="component" value="Chromosome"/>
</dbReference>
<dbReference type="Pfam" id="PF07690">
    <property type="entry name" value="MFS_1"/>
    <property type="match status" value="1"/>
</dbReference>
<feature type="transmembrane region" description="Helical" evidence="9">
    <location>
        <begin position="282"/>
        <end position="306"/>
    </location>
</feature>
<feature type="transmembrane region" description="Helical" evidence="9">
    <location>
        <begin position="119"/>
        <end position="142"/>
    </location>
</feature>
<dbReference type="CDD" id="cd17321">
    <property type="entry name" value="MFS_MMR_MDR_like"/>
    <property type="match status" value="1"/>
</dbReference>
<name>A0ABM5TFL3_9ACTN</name>
<feature type="transmembrane region" description="Helical" evidence="9">
    <location>
        <begin position="184"/>
        <end position="203"/>
    </location>
</feature>
<feature type="transmembrane region" description="Helical" evidence="9">
    <location>
        <begin position="215"/>
        <end position="233"/>
    </location>
</feature>
<evidence type="ECO:0000256" key="4">
    <source>
        <dbReference type="ARBA" id="ARBA00022692"/>
    </source>
</evidence>